<keyword evidence="2" id="KW-1185">Reference proteome</keyword>
<evidence type="ECO:0000313" key="2">
    <source>
        <dbReference type="Proteomes" id="UP000735302"/>
    </source>
</evidence>
<dbReference type="EMBL" id="BLXT01005178">
    <property type="protein sequence ID" value="GFO20563.1"/>
    <property type="molecule type" value="Genomic_DNA"/>
</dbReference>
<name>A0AAV4BP35_9GAST</name>
<dbReference type="Proteomes" id="UP000735302">
    <property type="component" value="Unassembled WGS sequence"/>
</dbReference>
<gene>
    <name evidence="1" type="ORF">PoB_004706800</name>
</gene>
<organism evidence="1 2">
    <name type="scientific">Plakobranchus ocellatus</name>
    <dbReference type="NCBI Taxonomy" id="259542"/>
    <lineage>
        <taxon>Eukaryota</taxon>
        <taxon>Metazoa</taxon>
        <taxon>Spiralia</taxon>
        <taxon>Lophotrochozoa</taxon>
        <taxon>Mollusca</taxon>
        <taxon>Gastropoda</taxon>
        <taxon>Heterobranchia</taxon>
        <taxon>Euthyneura</taxon>
        <taxon>Panpulmonata</taxon>
        <taxon>Sacoglossa</taxon>
        <taxon>Placobranchoidea</taxon>
        <taxon>Plakobranchidae</taxon>
        <taxon>Plakobranchus</taxon>
    </lineage>
</organism>
<sequence>MSLGFGKIMKFTFFNRSLNRLGDSSERQRLRGYHAVVAGYLMAEGHRINRVITPPTISIQMAEDHRINNVTITPTIQLQIAEEHRINRVTIPPTYIYK</sequence>
<proteinExistence type="predicted"/>
<accession>A0AAV4BP35</accession>
<comment type="caution">
    <text evidence="1">The sequence shown here is derived from an EMBL/GenBank/DDBJ whole genome shotgun (WGS) entry which is preliminary data.</text>
</comment>
<protein>
    <submittedName>
        <fullName evidence="1">Uncharacterized protein</fullName>
    </submittedName>
</protein>
<evidence type="ECO:0000313" key="1">
    <source>
        <dbReference type="EMBL" id="GFO20563.1"/>
    </source>
</evidence>
<reference evidence="1 2" key="1">
    <citation type="journal article" date="2021" name="Elife">
        <title>Chloroplast acquisition without the gene transfer in kleptoplastic sea slugs, Plakobranchus ocellatus.</title>
        <authorList>
            <person name="Maeda T."/>
            <person name="Takahashi S."/>
            <person name="Yoshida T."/>
            <person name="Shimamura S."/>
            <person name="Takaki Y."/>
            <person name="Nagai Y."/>
            <person name="Toyoda A."/>
            <person name="Suzuki Y."/>
            <person name="Arimoto A."/>
            <person name="Ishii H."/>
            <person name="Satoh N."/>
            <person name="Nishiyama T."/>
            <person name="Hasebe M."/>
            <person name="Maruyama T."/>
            <person name="Minagawa J."/>
            <person name="Obokata J."/>
            <person name="Shigenobu S."/>
        </authorList>
    </citation>
    <scope>NUCLEOTIDE SEQUENCE [LARGE SCALE GENOMIC DNA]</scope>
</reference>
<dbReference type="AlphaFoldDB" id="A0AAV4BP35"/>